<dbReference type="KEGG" id="tad:TRIADDRAFT_53273"/>
<reference evidence="5 6" key="1">
    <citation type="journal article" date="2008" name="Nature">
        <title>The Trichoplax genome and the nature of placozoans.</title>
        <authorList>
            <person name="Srivastava M."/>
            <person name="Begovic E."/>
            <person name="Chapman J."/>
            <person name="Putnam N.H."/>
            <person name="Hellsten U."/>
            <person name="Kawashima T."/>
            <person name="Kuo A."/>
            <person name="Mitros T."/>
            <person name="Salamov A."/>
            <person name="Carpenter M.L."/>
            <person name="Signorovitch A.Y."/>
            <person name="Moreno M.A."/>
            <person name="Kamm K."/>
            <person name="Grimwood J."/>
            <person name="Schmutz J."/>
            <person name="Shapiro H."/>
            <person name="Grigoriev I.V."/>
            <person name="Buss L.W."/>
            <person name="Schierwater B."/>
            <person name="Dellaporta S.L."/>
            <person name="Rokhsar D.S."/>
        </authorList>
    </citation>
    <scope>NUCLEOTIDE SEQUENCE [LARGE SCALE GENOMIC DNA]</scope>
    <source>
        <strain evidence="5 6">Grell-BS-1999</strain>
    </source>
</reference>
<dbReference type="InterPro" id="IPR002110">
    <property type="entry name" value="Ankyrin_rpt"/>
</dbReference>
<dbReference type="InParanoid" id="B3RNS8"/>
<dbReference type="InterPro" id="IPR050776">
    <property type="entry name" value="Ank_Repeat/CDKN_Inhibitor"/>
</dbReference>
<evidence type="ECO:0000256" key="4">
    <source>
        <dbReference type="SAM" id="MobiDB-lite"/>
    </source>
</evidence>
<dbReference type="STRING" id="10228.B3RNS8"/>
<dbReference type="CTD" id="6751114"/>
<dbReference type="EMBL" id="DS985242">
    <property type="protein sequence ID" value="EDV28065.1"/>
    <property type="molecule type" value="Genomic_DNA"/>
</dbReference>
<dbReference type="SUPFAM" id="SSF48403">
    <property type="entry name" value="Ankyrin repeat"/>
    <property type="match status" value="1"/>
</dbReference>
<keyword evidence="1" id="KW-0677">Repeat</keyword>
<dbReference type="PROSITE" id="PS50297">
    <property type="entry name" value="ANK_REP_REGION"/>
    <property type="match status" value="2"/>
</dbReference>
<dbReference type="PANTHER" id="PTHR24201">
    <property type="entry name" value="ANK_REP_REGION DOMAIN-CONTAINING PROTEIN"/>
    <property type="match status" value="1"/>
</dbReference>
<evidence type="ECO:0000313" key="5">
    <source>
        <dbReference type="EMBL" id="EDV28065.1"/>
    </source>
</evidence>
<name>B3RNS8_TRIAD</name>
<feature type="region of interest" description="Disordered" evidence="4">
    <location>
        <begin position="197"/>
        <end position="250"/>
    </location>
</feature>
<dbReference type="Gene3D" id="1.25.40.20">
    <property type="entry name" value="Ankyrin repeat-containing domain"/>
    <property type="match status" value="1"/>
</dbReference>
<dbReference type="Pfam" id="PF12796">
    <property type="entry name" value="Ank_2"/>
    <property type="match status" value="1"/>
</dbReference>
<dbReference type="Proteomes" id="UP000009022">
    <property type="component" value="Unassembled WGS sequence"/>
</dbReference>
<evidence type="ECO:0000256" key="1">
    <source>
        <dbReference type="ARBA" id="ARBA00022737"/>
    </source>
</evidence>
<dbReference type="GeneID" id="6751114"/>
<feature type="repeat" description="ANK" evidence="3">
    <location>
        <begin position="51"/>
        <end position="83"/>
    </location>
</feature>
<dbReference type="HOGENOM" id="CLU_1112562_0_0_1"/>
<proteinExistence type="predicted"/>
<dbReference type="PANTHER" id="PTHR24201:SF15">
    <property type="entry name" value="ANKYRIN REPEAT DOMAIN-CONTAINING PROTEIN 66"/>
    <property type="match status" value="1"/>
</dbReference>
<dbReference type="RefSeq" id="XP_002109899.1">
    <property type="nucleotide sequence ID" value="XM_002109863.1"/>
</dbReference>
<dbReference type="InterPro" id="IPR036770">
    <property type="entry name" value="Ankyrin_rpt-contain_sf"/>
</dbReference>
<evidence type="ECO:0000313" key="6">
    <source>
        <dbReference type="Proteomes" id="UP000009022"/>
    </source>
</evidence>
<evidence type="ECO:0000256" key="3">
    <source>
        <dbReference type="PROSITE-ProRule" id="PRU00023"/>
    </source>
</evidence>
<gene>
    <name evidence="5" type="ORF">TRIADDRAFT_53273</name>
</gene>
<feature type="compositionally biased region" description="Basic and acidic residues" evidence="4">
    <location>
        <begin position="240"/>
        <end position="250"/>
    </location>
</feature>
<organism evidence="5 6">
    <name type="scientific">Trichoplax adhaerens</name>
    <name type="common">Trichoplax reptans</name>
    <dbReference type="NCBI Taxonomy" id="10228"/>
    <lineage>
        <taxon>Eukaryota</taxon>
        <taxon>Metazoa</taxon>
        <taxon>Placozoa</taxon>
        <taxon>Uniplacotomia</taxon>
        <taxon>Trichoplacea</taxon>
        <taxon>Trichoplacidae</taxon>
        <taxon>Trichoplax</taxon>
    </lineage>
</organism>
<dbReference type="SMART" id="SM00248">
    <property type="entry name" value="ANK"/>
    <property type="match status" value="3"/>
</dbReference>
<dbReference type="PROSITE" id="PS50088">
    <property type="entry name" value="ANK_REPEAT"/>
    <property type="match status" value="2"/>
</dbReference>
<keyword evidence="6" id="KW-1185">Reference proteome</keyword>
<feature type="repeat" description="ANK" evidence="3">
    <location>
        <begin position="84"/>
        <end position="116"/>
    </location>
</feature>
<dbReference type="AlphaFoldDB" id="B3RNS8"/>
<protein>
    <submittedName>
        <fullName evidence="5">Uncharacterized protein</fullName>
    </submittedName>
</protein>
<sequence>MFSFFKKKNIVTRREIYEAARSIDDKFLNSHPHEIDIFGPKYVALHRNEKPHGTALHYAAARNDLNALKVLLYYGANPNLPNKWGMTSVHYAVKEGNILMVQILFYHGADLDIACRKENKTPLEYAESLGYSEMATWLTNLARSYVNLFGNKWKTNVPDVETVERMYPVKEFDQYSSDFSTDGSSNDSIINRDEIDGDEISERQSSSPMPSPQVRRVRRTVMRVPENRQDPDDEDSDAEEEKRDEVRSIA</sequence>
<evidence type="ECO:0000256" key="2">
    <source>
        <dbReference type="ARBA" id="ARBA00023043"/>
    </source>
</evidence>
<dbReference type="OrthoDB" id="9995210at2759"/>
<keyword evidence="2 3" id="KW-0040">ANK repeat</keyword>
<accession>B3RNS8</accession>
<dbReference type="eggNOG" id="KOG4177">
    <property type="taxonomic scope" value="Eukaryota"/>
</dbReference>